<name>A0A9E7NA28_9EURY</name>
<accession>A0A9E7NA28</accession>
<evidence type="ECO:0000313" key="1">
    <source>
        <dbReference type="EMBL" id="UTF53596.1"/>
    </source>
</evidence>
<evidence type="ECO:0008006" key="3">
    <source>
        <dbReference type="Google" id="ProtNLM"/>
    </source>
</evidence>
<dbReference type="AlphaFoldDB" id="A0A9E7NA28"/>
<organism evidence="1 2">
    <name type="scientific">Natronosalvus rutilus</name>
    <dbReference type="NCBI Taxonomy" id="2953753"/>
    <lineage>
        <taxon>Archaea</taxon>
        <taxon>Methanobacteriati</taxon>
        <taxon>Methanobacteriota</taxon>
        <taxon>Stenosarchaea group</taxon>
        <taxon>Halobacteria</taxon>
        <taxon>Halobacteriales</taxon>
        <taxon>Natrialbaceae</taxon>
        <taxon>Natronosalvus</taxon>
    </lineage>
</organism>
<dbReference type="EMBL" id="CP100355">
    <property type="protein sequence ID" value="UTF53596.1"/>
    <property type="molecule type" value="Genomic_DNA"/>
</dbReference>
<gene>
    <name evidence="1" type="ORF">NGM29_17800</name>
</gene>
<dbReference type="Proteomes" id="UP001056855">
    <property type="component" value="Chromosome"/>
</dbReference>
<dbReference type="PROSITE" id="PS51257">
    <property type="entry name" value="PROKAR_LIPOPROTEIN"/>
    <property type="match status" value="1"/>
</dbReference>
<protein>
    <recommendedName>
        <fullName evidence="3">Lipoprotein</fullName>
    </recommendedName>
</protein>
<evidence type="ECO:0000313" key="2">
    <source>
        <dbReference type="Proteomes" id="UP001056855"/>
    </source>
</evidence>
<keyword evidence="2" id="KW-1185">Reference proteome</keyword>
<reference evidence="1" key="1">
    <citation type="submission" date="2022-06" db="EMBL/GenBank/DDBJ databases">
        <title>Diverse halophilic archaea isolated from saline environments.</title>
        <authorList>
            <person name="Cui H.-L."/>
        </authorList>
    </citation>
    <scope>NUCLEOTIDE SEQUENCE</scope>
    <source>
        <strain evidence="1">WLHS1</strain>
    </source>
</reference>
<dbReference type="KEGG" id="sawl:NGM29_17800"/>
<dbReference type="RefSeq" id="WP_254158122.1">
    <property type="nucleotide sequence ID" value="NZ_CP100355.1"/>
</dbReference>
<sequence length="179" mass="19937">MNRRSLLAGVGLSASSAIVGCLDESDEEIRRRACSHAPDEADQVSHNVTQTRFHFLREQHAPLTLVTEHDQIAPRIDPGQREHGDVDALFEGVSFDEHAILVWEATEHITTDNVEFLGVTRPTDQELLAYGCDYRLGGGGQEETNYSFVITVRVDETPRQAELRIQNEGGETRTLTTAH</sequence>
<proteinExistence type="predicted"/>
<dbReference type="GeneID" id="73291940"/>